<evidence type="ECO:0000313" key="3">
    <source>
        <dbReference type="Proteomes" id="UP000242561"/>
    </source>
</evidence>
<protein>
    <submittedName>
        <fullName evidence="2">ATP-dependent protease</fullName>
    </submittedName>
</protein>
<dbReference type="Proteomes" id="UP000242561">
    <property type="component" value="Chromosome"/>
</dbReference>
<accession>A0A1L3JED8</accession>
<dbReference type="InterPro" id="IPR003111">
    <property type="entry name" value="Lon_prtase_N"/>
</dbReference>
<dbReference type="STRING" id="1913578.LPB140_02230"/>
<organism evidence="2 3">
    <name type="scientific">Sphingorhabdus lutea</name>
    <dbReference type="NCBI Taxonomy" id="1913578"/>
    <lineage>
        <taxon>Bacteria</taxon>
        <taxon>Pseudomonadati</taxon>
        <taxon>Pseudomonadota</taxon>
        <taxon>Alphaproteobacteria</taxon>
        <taxon>Sphingomonadales</taxon>
        <taxon>Sphingomonadaceae</taxon>
        <taxon>Sphingorhabdus</taxon>
    </lineage>
</organism>
<sequence length="217" mass="24400">MTHIKLPIFPLSGVILFPSMQIPLHIFEPRYRDMVGQALAKDRLIGLIQPQEITVDQHSKADAHGKKQPQLFTIGTVGRIADVEAMEDGRYNIVLEGVQRFTVVKELDVTTAFRQIEAALWSEKEASELLSLGERAALEMEGRKFAEAQGYKVDWESVIKLDDHTLVNAIAQIAPFDMAAKQALLEVDGMAKRCELLVQLMQFYGRHDGDEKIVTLQ</sequence>
<dbReference type="PROSITE" id="PS51787">
    <property type="entry name" value="LON_N"/>
    <property type="match status" value="1"/>
</dbReference>
<keyword evidence="2" id="KW-0378">Hydrolase</keyword>
<dbReference type="SMART" id="SM00464">
    <property type="entry name" value="LON"/>
    <property type="match status" value="1"/>
</dbReference>
<dbReference type="SUPFAM" id="SSF88697">
    <property type="entry name" value="PUA domain-like"/>
    <property type="match status" value="1"/>
</dbReference>
<dbReference type="KEGG" id="sphl:LPB140_02230"/>
<keyword evidence="2" id="KW-0645">Protease</keyword>
<feature type="domain" description="Lon N-terminal" evidence="1">
    <location>
        <begin position="6"/>
        <end position="205"/>
    </location>
</feature>
<keyword evidence="3" id="KW-1185">Reference proteome</keyword>
<dbReference type="Pfam" id="PF02190">
    <property type="entry name" value="LON_substr_bdg"/>
    <property type="match status" value="1"/>
</dbReference>
<dbReference type="OrthoDB" id="9806457at2"/>
<evidence type="ECO:0000259" key="1">
    <source>
        <dbReference type="PROSITE" id="PS51787"/>
    </source>
</evidence>
<proteinExistence type="predicted"/>
<dbReference type="InterPro" id="IPR046336">
    <property type="entry name" value="Lon_prtase_N_sf"/>
</dbReference>
<dbReference type="RefSeq" id="WP_072560159.1">
    <property type="nucleotide sequence ID" value="NZ_CP018154.1"/>
</dbReference>
<dbReference type="PANTHER" id="PTHR46732:SF8">
    <property type="entry name" value="ATP-DEPENDENT PROTEASE LA (LON) DOMAIN PROTEIN"/>
    <property type="match status" value="1"/>
</dbReference>
<dbReference type="Gene3D" id="2.30.130.40">
    <property type="entry name" value="LON domain-like"/>
    <property type="match status" value="1"/>
</dbReference>
<dbReference type="GO" id="GO:0008233">
    <property type="term" value="F:peptidase activity"/>
    <property type="evidence" value="ECO:0007669"/>
    <property type="project" value="UniProtKB-KW"/>
</dbReference>
<dbReference type="InterPro" id="IPR015947">
    <property type="entry name" value="PUA-like_sf"/>
</dbReference>
<dbReference type="PANTHER" id="PTHR46732">
    <property type="entry name" value="ATP-DEPENDENT PROTEASE LA (LON) DOMAIN PROTEIN"/>
    <property type="match status" value="1"/>
</dbReference>
<reference evidence="2 3" key="1">
    <citation type="submission" date="2016-11" db="EMBL/GenBank/DDBJ databases">
        <title>Sphingorhabdus sp. LPB0140, isolated from marine environment.</title>
        <authorList>
            <person name="Kim E."/>
            <person name="Yi H."/>
        </authorList>
    </citation>
    <scope>NUCLEOTIDE SEQUENCE [LARGE SCALE GENOMIC DNA]</scope>
    <source>
        <strain evidence="2 3">LPB0140</strain>
    </source>
</reference>
<dbReference type="EMBL" id="CP018154">
    <property type="protein sequence ID" value="APG63486.1"/>
    <property type="molecule type" value="Genomic_DNA"/>
</dbReference>
<name>A0A1L3JED8_9SPHN</name>
<dbReference type="GO" id="GO:0006508">
    <property type="term" value="P:proteolysis"/>
    <property type="evidence" value="ECO:0007669"/>
    <property type="project" value="UniProtKB-KW"/>
</dbReference>
<evidence type="ECO:0000313" key="2">
    <source>
        <dbReference type="EMBL" id="APG63486.1"/>
    </source>
</evidence>
<gene>
    <name evidence="2" type="ORF">LPB140_02230</name>
</gene>
<dbReference type="AlphaFoldDB" id="A0A1L3JED8"/>